<dbReference type="AlphaFoldDB" id="A0A2W4W5U0"/>
<dbReference type="InterPro" id="IPR011646">
    <property type="entry name" value="KAP_P-loop"/>
</dbReference>
<dbReference type="SUPFAM" id="SSF52540">
    <property type="entry name" value="P-loop containing nucleoside triphosphate hydrolases"/>
    <property type="match status" value="1"/>
</dbReference>
<dbReference type="EMBL" id="QBMN01000085">
    <property type="protein sequence ID" value="PZO39710.1"/>
    <property type="molecule type" value="Genomic_DNA"/>
</dbReference>
<dbReference type="Proteomes" id="UP000249081">
    <property type="component" value="Unassembled WGS sequence"/>
</dbReference>
<protein>
    <submittedName>
        <fullName evidence="2">KAP family P-loop domain protein</fullName>
    </submittedName>
</protein>
<evidence type="ECO:0000313" key="2">
    <source>
        <dbReference type="EMBL" id="PZO39710.1"/>
    </source>
</evidence>
<organism evidence="2 3">
    <name type="scientific">Shackletoniella antarctica</name>
    <dbReference type="NCBI Taxonomy" id="268115"/>
    <lineage>
        <taxon>Bacteria</taxon>
        <taxon>Bacillati</taxon>
        <taxon>Cyanobacteriota</taxon>
        <taxon>Cyanophyceae</taxon>
        <taxon>Oculatellales</taxon>
        <taxon>Oculatellaceae</taxon>
        <taxon>Shackletoniella</taxon>
    </lineage>
</organism>
<comment type="caution">
    <text evidence="2">The sequence shown here is derived from an EMBL/GenBank/DDBJ whole genome shotgun (WGS) entry which is preliminary data.</text>
</comment>
<gene>
    <name evidence="2" type="ORF">DCF17_13030</name>
</gene>
<dbReference type="Pfam" id="PF07693">
    <property type="entry name" value="KAP_NTPase"/>
    <property type="match status" value="1"/>
</dbReference>
<dbReference type="Gene3D" id="3.40.50.300">
    <property type="entry name" value="P-loop containing nucleotide triphosphate hydrolases"/>
    <property type="match status" value="1"/>
</dbReference>
<accession>A0A2W4W5U0</accession>
<feature type="domain" description="AAA+ ATPase" evidence="1">
    <location>
        <begin position="51"/>
        <end position="274"/>
    </location>
</feature>
<proteinExistence type="predicted"/>
<dbReference type="InterPro" id="IPR027417">
    <property type="entry name" value="P-loop_NTPase"/>
</dbReference>
<name>A0A2W4W5U0_9CYAN</name>
<evidence type="ECO:0000313" key="3">
    <source>
        <dbReference type="Proteomes" id="UP000249081"/>
    </source>
</evidence>
<reference evidence="2 3" key="2">
    <citation type="submission" date="2018-06" db="EMBL/GenBank/DDBJ databases">
        <title>Metagenomic assembly of (sub)arctic Cyanobacteria and their associated microbiome from non-axenic cultures.</title>
        <authorList>
            <person name="Baurain D."/>
        </authorList>
    </citation>
    <scope>NUCLEOTIDE SEQUENCE [LARGE SCALE GENOMIC DNA]</scope>
    <source>
        <strain evidence="2">ULC041bin1</strain>
    </source>
</reference>
<evidence type="ECO:0000259" key="1">
    <source>
        <dbReference type="SMART" id="SM00382"/>
    </source>
</evidence>
<dbReference type="InterPro" id="IPR003593">
    <property type="entry name" value="AAA+_ATPase"/>
</dbReference>
<dbReference type="SMART" id="SM00382">
    <property type="entry name" value="AAA"/>
    <property type="match status" value="1"/>
</dbReference>
<reference evidence="3" key="1">
    <citation type="submission" date="2018-04" db="EMBL/GenBank/DDBJ databases">
        <authorList>
            <person name="Cornet L."/>
        </authorList>
    </citation>
    <scope>NUCLEOTIDE SEQUENCE [LARGE SCALE GENOMIC DNA]</scope>
</reference>
<sequence>MDQALLERFQQAYRDLDLFPLVEPDDIERFRVDYGLPVMVRLKREIEASVKNGKFIFAGHRGCGKSTLLKRLAIEMQPKHFVVFFSIADLIEMSGITHVNILYAIALKLLSQASKQSNIRIDEDIKQDLLGWNTTVRTQTSSQATKGEMGLGADIKVVTAKLQQEKSFRDELEKTFEKRISDLVGKCDRLAAAIQTTTKKPVLVIIDDLDKLDLPLVEDIYRNNIKSLFSPQFRVVFTIPVSAVQEPQVMGALNSEGVVRPHLFPVAKFFAKPDRHSPEAEPNVKSLNTFLDMLAKRLPADLVDPQVARQMVLKSGGVVRELVRIARECCTECMVQLEIEPDSDSLKIDDAILTVALRNLRHDFARQIGSDLYDLLVGVYKTAETPDASSDGFVKLLHGLMVLEYENDALWYDVHPIVVDLLKQKKLIE</sequence>